<dbReference type="Gene3D" id="4.10.240.10">
    <property type="entry name" value="Zn(2)-C6 fungal-type DNA-binding domain"/>
    <property type="match status" value="1"/>
</dbReference>
<dbReference type="Proteomes" id="UP000184255">
    <property type="component" value="Unassembled WGS sequence"/>
</dbReference>
<dbReference type="SMART" id="SM00066">
    <property type="entry name" value="GAL4"/>
    <property type="match status" value="1"/>
</dbReference>
<dbReference type="GO" id="GO:0008270">
    <property type="term" value="F:zinc ion binding"/>
    <property type="evidence" value="ECO:0007669"/>
    <property type="project" value="InterPro"/>
</dbReference>
<dbReference type="VEuPathDB" id="FungiDB:FMAN_16040"/>
<protein>
    <recommendedName>
        <fullName evidence="3">Zn(2)-C6 fungal-type domain-containing protein</fullName>
    </recommendedName>
</protein>
<dbReference type="PROSITE" id="PS00463">
    <property type="entry name" value="ZN2_CY6_FUNGAL_1"/>
    <property type="match status" value="1"/>
</dbReference>
<gene>
    <name evidence="4" type="ORF">FMAN_16040</name>
</gene>
<evidence type="ECO:0000256" key="1">
    <source>
        <dbReference type="ARBA" id="ARBA00023242"/>
    </source>
</evidence>
<dbReference type="PROSITE" id="PS50048">
    <property type="entry name" value="ZN2_CY6_FUNGAL_2"/>
    <property type="match status" value="1"/>
</dbReference>
<dbReference type="PANTHER" id="PTHR38791">
    <property type="entry name" value="ZN(II)2CYS6 TRANSCRIPTION FACTOR (EUROFUNG)-RELATED-RELATED"/>
    <property type="match status" value="1"/>
</dbReference>
<dbReference type="AlphaFoldDB" id="A0A1L7SGP7"/>
<reference evidence="5" key="1">
    <citation type="journal article" date="2016" name="Genome Biol. Evol.">
        <title>Comparative 'omics' of the Fusarium fujikuroi species complex highlights differences in genetic potential and metabolite synthesis.</title>
        <authorList>
            <person name="Niehaus E.-M."/>
            <person name="Muensterkoetter M."/>
            <person name="Proctor R.H."/>
            <person name="Brown D.W."/>
            <person name="Sharon A."/>
            <person name="Idan Y."/>
            <person name="Oren-Young L."/>
            <person name="Sieber C.M."/>
            <person name="Novak O."/>
            <person name="Pencik A."/>
            <person name="Tarkowska D."/>
            <person name="Hromadova K."/>
            <person name="Freeman S."/>
            <person name="Maymon M."/>
            <person name="Elazar M."/>
            <person name="Youssef S.A."/>
            <person name="El-Shabrawy E.S.M."/>
            <person name="Shalaby A.B.A."/>
            <person name="Houterman P."/>
            <person name="Brock N.L."/>
            <person name="Burkhardt I."/>
            <person name="Tsavkelova E.A."/>
            <person name="Dickschat J.S."/>
            <person name="Galuszka P."/>
            <person name="Gueldener U."/>
            <person name="Tudzynski B."/>
        </authorList>
    </citation>
    <scope>NUCLEOTIDE SEQUENCE [LARGE SCALE GENOMIC DNA]</scope>
    <source>
        <strain evidence="5">MRC7560</strain>
    </source>
</reference>
<organism evidence="4 5">
    <name type="scientific">Fusarium mangiferae</name>
    <name type="common">Mango malformation disease fungus</name>
    <dbReference type="NCBI Taxonomy" id="192010"/>
    <lineage>
        <taxon>Eukaryota</taxon>
        <taxon>Fungi</taxon>
        <taxon>Dikarya</taxon>
        <taxon>Ascomycota</taxon>
        <taxon>Pezizomycotina</taxon>
        <taxon>Sordariomycetes</taxon>
        <taxon>Hypocreomycetidae</taxon>
        <taxon>Hypocreales</taxon>
        <taxon>Nectriaceae</taxon>
        <taxon>Fusarium</taxon>
        <taxon>Fusarium fujikuroi species complex</taxon>
    </lineage>
</organism>
<dbReference type="SUPFAM" id="SSF57701">
    <property type="entry name" value="Zn2/Cys6 DNA-binding domain"/>
    <property type="match status" value="1"/>
</dbReference>
<dbReference type="InterPro" id="IPR001138">
    <property type="entry name" value="Zn2Cys6_DnaBD"/>
</dbReference>
<name>A0A1L7SGP7_FUSMA</name>
<accession>A0A1L7SGP7</accession>
<dbReference type="GO" id="GO:0000981">
    <property type="term" value="F:DNA-binding transcription factor activity, RNA polymerase II-specific"/>
    <property type="evidence" value="ECO:0007669"/>
    <property type="project" value="InterPro"/>
</dbReference>
<keyword evidence="1" id="KW-0539">Nucleus</keyword>
<sequence>MDCQQKLSLKGAKYPTKHRRNYPRSRSGCLVCRTRRKKCDETKPSCQYCIRTAQNCIWPDEDTPDKSQSQNYSDNSSDANSSADTGLAITKPSLLMPASSQAQILKRFFFDWSTHANIPSGQTLSWYSSLPQIYLNSSVDSLLHKSVNALANASYGQRFNSYQALKDATKLYGESIHMLRDKMHGVIDSSHYYEVMNSIMLLSIYEGLVDESIALEGSWVSHISGGCTLLDLRGQGKIINCPAEYEISILIFMQMIHIGLVTGQGLSISWESVKELCLPRLPYFYTHAHLIYQSACLCMEWRTALLTYKADQDITQLSAIASQALALDQQLEEWAKTLPPSANYAIGSVLIDTQLEWLRPLLNAPWRPVNLHTYSSLSSQILWRFYWMVRTILNQALLFTNGILEQSKVTPNPILSQAETESKLISFTDSLCESCLSTFVNIVKQDPQYYRAEAIPSVLGYVTLQVLPTLGLCLEQVNITCVDLSSRREWVARMGHFLRAHLGIAKGVTAIPPSLNSSIPIQIWEFS</sequence>
<dbReference type="EMBL" id="FCQH01000002">
    <property type="protein sequence ID" value="CVK85701.1"/>
    <property type="molecule type" value="Genomic_DNA"/>
</dbReference>
<dbReference type="CDD" id="cd00067">
    <property type="entry name" value="GAL4"/>
    <property type="match status" value="1"/>
</dbReference>
<dbReference type="InterPro" id="IPR036864">
    <property type="entry name" value="Zn2-C6_fun-type_DNA-bd_sf"/>
</dbReference>
<comment type="caution">
    <text evidence="4">The sequence shown here is derived from an EMBL/GenBank/DDBJ whole genome shotgun (WGS) entry which is preliminary data.</text>
</comment>
<evidence type="ECO:0000259" key="3">
    <source>
        <dbReference type="PROSITE" id="PS50048"/>
    </source>
</evidence>
<dbReference type="PANTHER" id="PTHR38791:SF12">
    <property type="entry name" value="TRANSCRIPTION FACTOR DOMAIN-CONTAINING PROTEIN-RELATED"/>
    <property type="match status" value="1"/>
</dbReference>
<feature type="compositionally biased region" description="Low complexity" evidence="2">
    <location>
        <begin position="67"/>
        <end position="83"/>
    </location>
</feature>
<evidence type="ECO:0000313" key="4">
    <source>
        <dbReference type="EMBL" id="CVK85701.1"/>
    </source>
</evidence>
<proteinExistence type="predicted"/>
<dbReference type="Pfam" id="PF00172">
    <property type="entry name" value="Zn_clus"/>
    <property type="match status" value="1"/>
</dbReference>
<feature type="domain" description="Zn(2)-C6 fungal-type" evidence="3">
    <location>
        <begin position="28"/>
        <end position="58"/>
    </location>
</feature>
<dbReference type="InterPro" id="IPR053175">
    <property type="entry name" value="DHMBA_Reg_Transcription_Factor"/>
</dbReference>
<evidence type="ECO:0000256" key="2">
    <source>
        <dbReference type="SAM" id="MobiDB-lite"/>
    </source>
</evidence>
<keyword evidence="5" id="KW-1185">Reference proteome</keyword>
<feature type="region of interest" description="Disordered" evidence="2">
    <location>
        <begin position="60"/>
        <end position="83"/>
    </location>
</feature>
<evidence type="ECO:0000313" key="5">
    <source>
        <dbReference type="Proteomes" id="UP000184255"/>
    </source>
</evidence>
<dbReference type="GeneID" id="65094835"/>
<dbReference type="RefSeq" id="XP_041677506.1">
    <property type="nucleotide sequence ID" value="XM_041826444.1"/>
</dbReference>